<dbReference type="OrthoDB" id="3554345at2759"/>
<proteinExistence type="predicted"/>
<evidence type="ECO:0000313" key="1">
    <source>
        <dbReference type="EMBL" id="KAF4636256.1"/>
    </source>
</evidence>
<accession>A0A8H4RVL1</accession>
<reference evidence="1 2" key="1">
    <citation type="submission" date="2020-03" db="EMBL/GenBank/DDBJ databases">
        <title>Draft Genome Sequence of Cudoniella acicularis.</title>
        <authorList>
            <person name="Buettner E."/>
            <person name="Kellner H."/>
        </authorList>
    </citation>
    <scope>NUCLEOTIDE SEQUENCE [LARGE SCALE GENOMIC DNA]</scope>
    <source>
        <strain evidence="1 2">DSM 108380</strain>
    </source>
</reference>
<keyword evidence="2" id="KW-1185">Reference proteome</keyword>
<organism evidence="1 2">
    <name type="scientific">Cudoniella acicularis</name>
    <dbReference type="NCBI Taxonomy" id="354080"/>
    <lineage>
        <taxon>Eukaryota</taxon>
        <taxon>Fungi</taxon>
        <taxon>Dikarya</taxon>
        <taxon>Ascomycota</taxon>
        <taxon>Pezizomycotina</taxon>
        <taxon>Leotiomycetes</taxon>
        <taxon>Helotiales</taxon>
        <taxon>Tricladiaceae</taxon>
        <taxon>Cudoniella</taxon>
    </lineage>
</organism>
<comment type="caution">
    <text evidence="1">The sequence shown here is derived from an EMBL/GenBank/DDBJ whole genome shotgun (WGS) entry which is preliminary data.</text>
</comment>
<gene>
    <name evidence="1" type="ORF">G7Y89_g1823</name>
</gene>
<name>A0A8H4RVL1_9HELO</name>
<dbReference type="Proteomes" id="UP000566819">
    <property type="component" value="Unassembled WGS sequence"/>
</dbReference>
<dbReference type="EMBL" id="JAAMPI010000074">
    <property type="protein sequence ID" value="KAF4636256.1"/>
    <property type="molecule type" value="Genomic_DNA"/>
</dbReference>
<dbReference type="AlphaFoldDB" id="A0A8H4RVL1"/>
<protein>
    <submittedName>
        <fullName evidence="1">Uncharacterized protein</fullName>
    </submittedName>
</protein>
<sequence length="421" mass="48203">MNSSSGSSSDSSEYHSHPRGRHLIQCILKASQEPGHTAYDIMRLPMYKTWQEHIDNHDAIQEELHPNDCSCENRAQALTLNNAWAIIGTAPAPQTYNALLLARPVPAIFIPSFLPPPDVYPQDIFMDLNRRWELDIDRVQDGPLTLLWRCDRGETEANDTYRLLFSDKKSTFWTSLAIGLYNDWQFWGHVKCKVAEYYRRVRTDPQHPRNQDYALLNISAVAKGHRPFTAQLRAGTTQNAQTGPVQVSSELWQIVADCFHIELLVISGDTRMGGKNGRSPYLPVVPRGNHNNRQVFLRRLPDDEYFFIRPDKPNPHEFRYTGHIPREKIKLPPKAQGRTAHNIAWRRSNDRRNPYIITDNDGVPVNNQRNYIANYTGTDQPPFHVEDALEPVTFTTLAASPLVIGLTDAQLNPYYNNGLWL</sequence>
<evidence type="ECO:0000313" key="2">
    <source>
        <dbReference type="Proteomes" id="UP000566819"/>
    </source>
</evidence>